<gene>
    <name evidence="3" type="ORF">KV112_11305</name>
</gene>
<evidence type="ECO:0008006" key="5">
    <source>
        <dbReference type="Google" id="ProtNLM"/>
    </source>
</evidence>
<comment type="caution">
    <text evidence="3">The sequence shown here is derived from an EMBL/GenBank/DDBJ whole genome shotgun (WGS) entry which is preliminary data.</text>
</comment>
<feature type="chain" id="PRO_5046590838" description="Secreted protein" evidence="2">
    <location>
        <begin position="25"/>
        <end position="152"/>
    </location>
</feature>
<protein>
    <recommendedName>
        <fullName evidence="5">Secreted protein</fullName>
    </recommendedName>
</protein>
<organism evidence="3 4">
    <name type="scientific">[Mycobacterium] zoologicum</name>
    <dbReference type="NCBI Taxonomy" id="2872311"/>
    <lineage>
        <taxon>Bacteria</taxon>
        <taxon>Bacillati</taxon>
        <taxon>Actinomycetota</taxon>
        <taxon>Actinomycetes</taxon>
        <taxon>Mycobacteriales</taxon>
        <taxon>Mycobacteriaceae</taxon>
        <taxon>Mycolicibacter</taxon>
    </lineage>
</organism>
<feature type="compositionally biased region" description="Low complexity" evidence="1">
    <location>
        <begin position="37"/>
        <end position="49"/>
    </location>
</feature>
<evidence type="ECO:0000313" key="3">
    <source>
        <dbReference type="EMBL" id="MEB3050317.1"/>
    </source>
</evidence>
<dbReference type="EMBL" id="JAYJJT010000011">
    <property type="protein sequence ID" value="MEB3050317.1"/>
    <property type="molecule type" value="Genomic_DNA"/>
</dbReference>
<accession>A0ABU5YJU4</accession>
<proteinExistence type="predicted"/>
<feature type="signal peptide" evidence="2">
    <location>
        <begin position="1"/>
        <end position="24"/>
    </location>
</feature>
<evidence type="ECO:0000313" key="4">
    <source>
        <dbReference type="Proteomes" id="UP001299046"/>
    </source>
</evidence>
<name>A0ABU5YJU4_9MYCO</name>
<reference evidence="3 4" key="1">
    <citation type="submission" date="2023-12" db="EMBL/GenBank/DDBJ databases">
        <title>Description of new species of Mycobacterium terrae complex isolated from sewage at the Sao Paulo Zoological Park Foundation in Brazil.</title>
        <authorList>
            <person name="Romagnoli C.L."/>
            <person name="Conceicao E.C."/>
            <person name="Machado E."/>
            <person name="Barreto L.B.P.F."/>
            <person name="Sharma A."/>
            <person name="Silva N.M."/>
            <person name="Marques L.E."/>
            <person name="Juliana M.A."/>
            <person name="Lourenco M.C.S."/>
            <person name="Digiampietri L.A."/>
            <person name="Suffys P.N."/>
            <person name="Viana-Niero C."/>
        </authorList>
    </citation>
    <scope>NUCLEOTIDE SEQUENCE [LARGE SCALE GENOMIC DNA]</scope>
    <source>
        <strain evidence="3 4">MYC123</strain>
    </source>
</reference>
<evidence type="ECO:0000256" key="2">
    <source>
        <dbReference type="SAM" id="SignalP"/>
    </source>
</evidence>
<keyword evidence="2" id="KW-0732">Signal</keyword>
<keyword evidence="4" id="KW-1185">Reference proteome</keyword>
<feature type="region of interest" description="Disordered" evidence="1">
    <location>
        <begin position="19"/>
        <end position="99"/>
    </location>
</feature>
<evidence type="ECO:0000256" key="1">
    <source>
        <dbReference type="SAM" id="MobiDB-lite"/>
    </source>
</evidence>
<dbReference type="Proteomes" id="UP001299046">
    <property type="component" value="Unassembled WGS sequence"/>
</dbReference>
<sequence>MTLGRRRFAAALLAPRPASVPSIASPNTPGGNADDSAGAGVPVPAGAGVTDVSTADQPCGTDNAPTRLARPASAETGRGATVTGPDATTGRADPTMNGPMPWCSSRKALTANAWLVVWIEIPENVELVVDAAAHHRWWPWCMTRTGCHNRAG</sequence>